<evidence type="ECO:0008006" key="3">
    <source>
        <dbReference type="Google" id="ProtNLM"/>
    </source>
</evidence>
<proteinExistence type="predicted"/>
<organism evidence="2">
    <name type="scientific">Noctiluca scintillans</name>
    <name type="common">Sea sparkle</name>
    <name type="synonym">Red tide dinoflagellate</name>
    <dbReference type="NCBI Taxonomy" id="2966"/>
    <lineage>
        <taxon>Eukaryota</taxon>
        <taxon>Sar</taxon>
        <taxon>Alveolata</taxon>
        <taxon>Dinophyceae</taxon>
        <taxon>Noctilucales</taxon>
        <taxon>Noctilucaceae</taxon>
        <taxon>Noctiluca</taxon>
    </lineage>
</organism>
<name>A0A7S1EY39_NOCSC</name>
<sequence>MSDGSCGDVRPEEVLQSELSKADPNRESHHSEVLSAGSQHDSARRHVTVIPWPVPPTRSLSSGQPAYVRLTSSMSHMPSATVVWTDTSFSSPEPPQDAARPLSVGSQLHSSGACRPCAYVASAEGCRSGAQCRYCHHRHTRKDQRRPCKMKRTRCKELLEVFDQVLGPERCQQLDLSHTLEADYMRSILKGRAHLHEV</sequence>
<feature type="region of interest" description="Disordered" evidence="1">
    <location>
        <begin position="1"/>
        <end position="44"/>
    </location>
</feature>
<accession>A0A7S1EY39</accession>
<dbReference type="EMBL" id="HBFQ01006874">
    <property type="protein sequence ID" value="CAD8830489.1"/>
    <property type="molecule type" value="Transcribed_RNA"/>
</dbReference>
<evidence type="ECO:0000313" key="2">
    <source>
        <dbReference type="EMBL" id="CAD8830489.1"/>
    </source>
</evidence>
<protein>
    <recommendedName>
        <fullName evidence="3">C3H1-type domain-containing protein</fullName>
    </recommendedName>
</protein>
<evidence type="ECO:0000256" key="1">
    <source>
        <dbReference type="SAM" id="MobiDB-lite"/>
    </source>
</evidence>
<gene>
    <name evidence="2" type="ORF">NSCI0253_LOCUS4835</name>
</gene>
<feature type="compositionally biased region" description="Basic and acidic residues" evidence="1">
    <location>
        <begin position="20"/>
        <end position="32"/>
    </location>
</feature>
<reference evidence="2" key="1">
    <citation type="submission" date="2021-01" db="EMBL/GenBank/DDBJ databases">
        <authorList>
            <person name="Corre E."/>
            <person name="Pelletier E."/>
            <person name="Niang G."/>
            <person name="Scheremetjew M."/>
            <person name="Finn R."/>
            <person name="Kale V."/>
            <person name="Holt S."/>
            <person name="Cochrane G."/>
            <person name="Meng A."/>
            <person name="Brown T."/>
            <person name="Cohen L."/>
        </authorList>
    </citation>
    <scope>NUCLEOTIDE SEQUENCE</scope>
</reference>
<dbReference type="AlphaFoldDB" id="A0A7S1EY39"/>